<dbReference type="SUPFAM" id="SSF161098">
    <property type="entry name" value="MetI-like"/>
    <property type="match status" value="1"/>
</dbReference>
<evidence type="ECO:0000256" key="3">
    <source>
        <dbReference type="ARBA" id="ARBA00022475"/>
    </source>
</evidence>
<dbReference type="AlphaFoldDB" id="A0A2A4YU38"/>
<evidence type="ECO:0000256" key="7">
    <source>
        <dbReference type="RuleBase" id="RU363032"/>
    </source>
</evidence>
<feature type="transmembrane region" description="Helical" evidence="7">
    <location>
        <begin position="9"/>
        <end position="29"/>
    </location>
</feature>
<feature type="transmembrane region" description="Helical" evidence="7">
    <location>
        <begin position="246"/>
        <end position="267"/>
    </location>
</feature>
<comment type="subcellular location">
    <subcellularLocation>
        <location evidence="1 7">Cell membrane</location>
        <topology evidence="1 7">Multi-pass membrane protein</topology>
    </subcellularLocation>
</comment>
<dbReference type="PANTHER" id="PTHR43376:SF1">
    <property type="entry name" value="OLIGOPEPTIDE TRANSPORT SYSTEM PERMEASE PROTEIN"/>
    <property type="match status" value="1"/>
</dbReference>
<comment type="similarity">
    <text evidence="7">Belongs to the binding-protein-dependent transport system permease family.</text>
</comment>
<evidence type="ECO:0000256" key="2">
    <source>
        <dbReference type="ARBA" id="ARBA00022448"/>
    </source>
</evidence>
<dbReference type="GO" id="GO:0005886">
    <property type="term" value="C:plasma membrane"/>
    <property type="evidence" value="ECO:0007669"/>
    <property type="project" value="UniProtKB-SubCell"/>
</dbReference>
<dbReference type="Pfam" id="PF19300">
    <property type="entry name" value="BPD_transp_1_N"/>
    <property type="match status" value="1"/>
</dbReference>
<dbReference type="GO" id="GO:0055085">
    <property type="term" value="P:transmembrane transport"/>
    <property type="evidence" value="ECO:0007669"/>
    <property type="project" value="InterPro"/>
</dbReference>
<dbReference type="Gene3D" id="1.10.3720.10">
    <property type="entry name" value="MetI-like"/>
    <property type="match status" value="1"/>
</dbReference>
<dbReference type="EMBL" id="NVUS01000022">
    <property type="protein sequence ID" value="PCI98316.1"/>
    <property type="molecule type" value="Genomic_DNA"/>
</dbReference>
<name>A0A2A4YU38_9PROT</name>
<gene>
    <name evidence="9" type="ORF">COB13_13890</name>
</gene>
<accession>A0A2A4YU38</accession>
<comment type="caution">
    <text evidence="9">The sequence shown here is derived from an EMBL/GenBank/DDBJ whole genome shotgun (WGS) entry which is preliminary data.</text>
</comment>
<dbReference type="PANTHER" id="PTHR43376">
    <property type="entry name" value="OLIGOPEPTIDE TRANSPORT SYSTEM PERMEASE PROTEIN"/>
    <property type="match status" value="1"/>
</dbReference>
<feature type="transmembrane region" description="Helical" evidence="7">
    <location>
        <begin position="147"/>
        <end position="172"/>
    </location>
</feature>
<evidence type="ECO:0000256" key="1">
    <source>
        <dbReference type="ARBA" id="ARBA00004651"/>
    </source>
</evidence>
<dbReference type="InterPro" id="IPR000515">
    <property type="entry name" value="MetI-like"/>
</dbReference>
<keyword evidence="2 7" id="KW-0813">Transport</keyword>
<feature type="transmembrane region" description="Helical" evidence="7">
    <location>
        <begin position="192"/>
        <end position="210"/>
    </location>
</feature>
<keyword evidence="5 7" id="KW-1133">Transmembrane helix</keyword>
<evidence type="ECO:0000256" key="4">
    <source>
        <dbReference type="ARBA" id="ARBA00022692"/>
    </source>
</evidence>
<evidence type="ECO:0000256" key="5">
    <source>
        <dbReference type="ARBA" id="ARBA00022989"/>
    </source>
</evidence>
<evidence type="ECO:0000259" key="8">
    <source>
        <dbReference type="PROSITE" id="PS50928"/>
    </source>
</evidence>
<protein>
    <submittedName>
        <fullName evidence="9">Peptide ABC transporter permease</fullName>
    </submittedName>
</protein>
<dbReference type="PROSITE" id="PS50928">
    <property type="entry name" value="ABC_TM1"/>
    <property type="match status" value="1"/>
</dbReference>
<organism evidence="9">
    <name type="scientific">OCS116 cluster bacterium</name>
    <dbReference type="NCBI Taxonomy" id="2030921"/>
    <lineage>
        <taxon>Bacteria</taxon>
        <taxon>Pseudomonadati</taxon>
        <taxon>Pseudomonadota</taxon>
        <taxon>Alphaproteobacteria</taxon>
        <taxon>OCS116 cluster</taxon>
    </lineage>
</organism>
<sequence>MRYVLRRLFFYLIAFFCAATFNFILPRLMPGDPITIMFSSQGNNLPIESLNALKATFGFIDGPLHEQYFAYLKSVFTWDLGYSVQYYPQSVNDVLNRSILWTLFLVGISSVISFSLGSLAGIYAAWHRGGTFDTILSPLSLVMQSMPAVIISLFFLFTFGVALDWLPTGYAYNIDYDPEWSFKYIASVLEHAIMPITTLVIVQIGGYLITIRNNMINLLGEDYIVMARAKGLSEKRVMLNYGARNAMLPLVTTFAMTIGVVLGGSLITEYVFNYPGLGNTLYQAITNRDYPVIQGQLLIMTLAMLTMNFLADMAYVYLDPRLRKA</sequence>
<feature type="transmembrane region" description="Helical" evidence="7">
    <location>
        <begin position="99"/>
        <end position="126"/>
    </location>
</feature>
<evidence type="ECO:0000313" key="9">
    <source>
        <dbReference type="EMBL" id="PCI98316.1"/>
    </source>
</evidence>
<dbReference type="Pfam" id="PF00528">
    <property type="entry name" value="BPD_transp_1"/>
    <property type="match status" value="1"/>
</dbReference>
<feature type="transmembrane region" description="Helical" evidence="7">
    <location>
        <begin position="297"/>
        <end position="318"/>
    </location>
</feature>
<dbReference type="InterPro" id="IPR045621">
    <property type="entry name" value="BPD_transp_1_N"/>
</dbReference>
<keyword evidence="6 7" id="KW-0472">Membrane</keyword>
<dbReference type="InterPro" id="IPR035906">
    <property type="entry name" value="MetI-like_sf"/>
</dbReference>
<evidence type="ECO:0000256" key="6">
    <source>
        <dbReference type="ARBA" id="ARBA00023136"/>
    </source>
</evidence>
<feature type="domain" description="ABC transmembrane type-1" evidence="8">
    <location>
        <begin position="99"/>
        <end position="311"/>
    </location>
</feature>
<reference evidence="9" key="2">
    <citation type="journal article" date="2018" name="ISME J.">
        <title>A dynamic microbial community with high functional redundancy inhabits the cold, oxic subseafloor aquifer.</title>
        <authorList>
            <person name="Tully B.J."/>
            <person name="Wheat C.G."/>
            <person name="Glazer B.T."/>
            <person name="Huber J.A."/>
        </authorList>
    </citation>
    <scope>NUCLEOTIDE SEQUENCE</scope>
    <source>
        <strain evidence="9">NORP83</strain>
    </source>
</reference>
<reference key="1">
    <citation type="submission" date="2017-08" db="EMBL/GenBank/DDBJ databases">
        <title>A dynamic microbial community with high functional redundancy inhabits the cold, oxic subseafloor aquifer.</title>
        <authorList>
            <person name="Tully B.J."/>
            <person name="Wheat C.G."/>
            <person name="Glazer B.T."/>
            <person name="Huber J.A."/>
        </authorList>
    </citation>
    <scope>NUCLEOTIDE SEQUENCE [LARGE SCALE GENOMIC DNA]</scope>
</reference>
<keyword evidence="3" id="KW-1003">Cell membrane</keyword>
<keyword evidence="4 7" id="KW-0812">Transmembrane</keyword>
<proteinExistence type="inferred from homology"/>
<dbReference type="CDD" id="cd06261">
    <property type="entry name" value="TM_PBP2"/>
    <property type="match status" value="1"/>
</dbReference>